<name>A0A0C4E0H7_MAGP6</name>
<accession>A0A0C4E0H7</accession>
<keyword evidence="1" id="KW-0812">Transmembrane</keyword>
<dbReference type="AlphaFoldDB" id="A0A0C4E0H7"/>
<reference evidence="2" key="2">
    <citation type="submission" date="2010-05" db="EMBL/GenBank/DDBJ databases">
        <title>The Genome Sequence of Magnaporthe poae strain ATCC 64411.</title>
        <authorList>
            <consortium name="The Broad Institute Genome Sequencing Platform"/>
            <consortium name="Broad Institute Genome Sequencing Center for Infectious Disease"/>
            <person name="Ma L.-J."/>
            <person name="Dead R."/>
            <person name="Young S."/>
            <person name="Zeng Q."/>
            <person name="Koehrsen M."/>
            <person name="Alvarado L."/>
            <person name="Berlin A."/>
            <person name="Chapman S.B."/>
            <person name="Chen Z."/>
            <person name="Freedman E."/>
            <person name="Gellesch M."/>
            <person name="Goldberg J."/>
            <person name="Griggs A."/>
            <person name="Gujja S."/>
            <person name="Heilman E.R."/>
            <person name="Heiman D."/>
            <person name="Hepburn T."/>
            <person name="Howarth C."/>
            <person name="Jen D."/>
            <person name="Larson L."/>
            <person name="Mehta T."/>
            <person name="Neiman D."/>
            <person name="Pearson M."/>
            <person name="Roberts A."/>
            <person name="Saif S."/>
            <person name="Shea T."/>
            <person name="Shenoy N."/>
            <person name="Sisk P."/>
            <person name="Stolte C."/>
            <person name="Sykes S."/>
            <person name="Walk T."/>
            <person name="White J."/>
            <person name="Yandava C."/>
            <person name="Haas B."/>
            <person name="Nusbaum C."/>
            <person name="Birren B."/>
        </authorList>
    </citation>
    <scope>NUCLEOTIDE SEQUENCE</scope>
    <source>
        <strain evidence="2">ATCC 64411</strain>
    </source>
</reference>
<organism evidence="3 4">
    <name type="scientific">Magnaporthiopsis poae (strain ATCC 64411 / 73-15)</name>
    <name type="common">Kentucky bluegrass fungus</name>
    <name type="synonym">Magnaporthe poae</name>
    <dbReference type="NCBI Taxonomy" id="644358"/>
    <lineage>
        <taxon>Eukaryota</taxon>
        <taxon>Fungi</taxon>
        <taxon>Dikarya</taxon>
        <taxon>Ascomycota</taxon>
        <taxon>Pezizomycotina</taxon>
        <taxon>Sordariomycetes</taxon>
        <taxon>Sordariomycetidae</taxon>
        <taxon>Magnaporthales</taxon>
        <taxon>Magnaporthaceae</taxon>
        <taxon>Magnaporthiopsis</taxon>
    </lineage>
</organism>
<evidence type="ECO:0000256" key="1">
    <source>
        <dbReference type="SAM" id="Phobius"/>
    </source>
</evidence>
<gene>
    <name evidence="2" type="ORF">MAPG_05850</name>
</gene>
<dbReference type="EMBL" id="ADBL01001397">
    <property type="status" value="NOT_ANNOTATED_CDS"/>
    <property type="molecule type" value="Genomic_DNA"/>
</dbReference>
<reference evidence="2" key="3">
    <citation type="submission" date="2011-03" db="EMBL/GenBank/DDBJ databases">
        <title>Annotation of Magnaporthe poae ATCC 64411.</title>
        <authorList>
            <person name="Ma L.-J."/>
            <person name="Dead R."/>
            <person name="Young S.K."/>
            <person name="Zeng Q."/>
            <person name="Gargeya S."/>
            <person name="Fitzgerald M."/>
            <person name="Haas B."/>
            <person name="Abouelleil A."/>
            <person name="Alvarado L."/>
            <person name="Arachchi H.M."/>
            <person name="Berlin A."/>
            <person name="Brown A."/>
            <person name="Chapman S.B."/>
            <person name="Chen Z."/>
            <person name="Dunbar C."/>
            <person name="Freedman E."/>
            <person name="Gearin G."/>
            <person name="Gellesch M."/>
            <person name="Goldberg J."/>
            <person name="Griggs A."/>
            <person name="Gujja S."/>
            <person name="Heiman D."/>
            <person name="Howarth C."/>
            <person name="Larson L."/>
            <person name="Lui A."/>
            <person name="MacDonald P.J.P."/>
            <person name="Mehta T."/>
            <person name="Montmayeur A."/>
            <person name="Murphy C."/>
            <person name="Neiman D."/>
            <person name="Pearson M."/>
            <person name="Priest M."/>
            <person name="Roberts A."/>
            <person name="Saif S."/>
            <person name="Shea T."/>
            <person name="Shenoy N."/>
            <person name="Sisk P."/>
            <person name="Stolte C."/>
            <person name="Sykes S."/>
            <person name="Yandava C."/>
            <person name="Wortman J."/>
            <person name="Nusbaum C."/>
            <person name="Birren B."/>
        </authorList>
    </citation>
    <scope>NUCLEOTIDE SEQUENCE</scope>
    <source>
        <strain evidence="2">ATCC 64411</strain>
    </source>
</reference>
<keyword evidence="4" id="KW-1185">Reference proteome</keyword>
<evidence type="ECO:0000313" key="2">
    <source>
        <dbReference type="EMBL" id="KLU86842.1"/>
    </source>
</evidence>
<sequence length="136" mass="15635">MLPPARNAIDRRHHTPAYWAVEAVGLSPVRLIVTLFAHCCSHQRSKPPFVRAHEIQHPYELKDINPHIRLQVLGHSGTTTLGWVPTFPMEVCDRPYTGLVSERTRLDWHFCSFLIIPFLSMFFPPLLFALHAACRD</sequence>
<reference evidence="4" key="1">
    <citation type="submission" date="2010-05" db="EMBL/GenBank/DDBJ databases">
        <title>The genome sequence of Magnaporthe poae strain ATCC 64411.</title>
        <authorList>
            <person name="Ma L.-J."/>
            <person name="Dead R."/>
            <person name="Young S."/>
            <person name="Zeng Q."/>
            <person name="Koehrsen M."/>
            <person name="Alvarado L."/>
            <person name="Berlin A."/>
            <person name="Chapman S.B."/>
            <person name="Chen Z."/>
            <person name="Freedman E."/>
            <person name="Gellesch M."/>
            <person name="Goldberg J."/>
            <person name="Griggs A."/>
            <person name="Gujja S."/>
            <person name="Heilman E.R."/>
            <person name="Heiman D."/>
            <person name="Hepburn T."/>
            <person name="Howarth C."/>
            <person name="Jen D."/>
            <person name="Larson L."/>
            <person name="Mehta T."/>
            <person name="Neiman D."/>
            <person name="Pearson M."/>
            <person name="Roberts A."/>
            <person name="Saif S."/>
            <person name="Shea T."/>
            <person name="Shenoy N."/>
            <person name="Sisk P."/>
            <person name="Stolte C."/>
            <person name="Sykes S."/>
            <person name="Walk T."/>
            <person name="White J."/>
            <person name="Yandava C."/>
            <person name="Haas B."/>
            <person name="Nusbaum C."/>
            <person name="Birren B."/>
        </authorList>
    </citation>
    <scope>NUCLEOTIDE SEQUENCE [LARGE SCALE GENOMIC DNA]</scope>
    <source>
        <strain evidence="4">ATCC 64411 / 73-15</strain>
    </source>
</reference>
<dbReference type="EMBL" id="GL876969">
    <property type="protein sequence ID" value="KLU86842.1"/>
    <property type="molecule type" value="Genomic_DNA"/>
</dbReference>
<dbReference type="EnsemblFungi" id="MAPG_05850T0">
    <property type="protein sequence ID" value="MAPG_05850T0"/>
    <property type="gene ID" value="MAPG_05850"/>
</dbReference>
<keyword evidence="1" id="KW-0472">Membrane</keyword>
<protein>
    <submittedName>
        <fullName evidence="2 3">Uncharacterized protein</fullName>
    </submittedName>
</protein>
<dbReference type="VEuPathDB" id="FungiDB:MAPG_05850"/>
<reference evidence="3" key="5">
    <citation type="submission" date="2015-06" db="UniProtKB">
        <authorList>
            <consortium name="EnsemblFungi"/>
        </authorList>
    </citation>
    <scope>IDENTIFICATION</scope>
    <source>
        <strain evidence="3">ATCC 64411</strain>
    </source>
</reference>
<evidence type="ECO:0000313" key="4">
    <source>
        <dbReference type="Proteomes" id="UP000011715"/>
    </source>
</evidence>
<keyword evidence="1" id="KW-1133">Transmembrane helix</keyword>
<dbReference type="Proteomes" id="UP000011715">
    <property type="component" value="Unassembled WGS sequence"/>
</dbReference>
<feature type="transmembrane region" description="Helical" evidence="1">
    <location>
        <begin position="110"/>
        <end position="133"/>
    </location>
</feature>
<reference evidence="3" key="4">
    <citation type="journal article" date="2015" name="G3 (Bethesda)">
        <title>Genome sequences of three phytopathogenic species of the Magnaporthaceae family of fungi.</title>
        <authorList>
            <person name="Okagaki L.H."/>
            <person name="Nunes C.C."/>
            <person name="Sailsbery J."/>
            <person name="Clay B."/>
            <person name="Brown D."/>
            <person name="John T."/>
            <person name="Oh Y."/>
            <person name="Young N."/>
            <person name="Fitzgerald M."/>
            <person name="Haas B.J."/>
            <person name="Zeng Q."/>
            <person name="Young S."/>
            <person name="Adiconis X."/>
            <person name="Fan L."/>
            <person name="Levin J.Z."/>
            <person name="Mitchell T.K."/>
            <person name="Okubara P.A."/>
            <person name="Farman M.L."/>
            <person name="Kohn L.M."/>
            <person name="Birren B."/>
            <person name="Ma L.-J."/>
            <person name="Dean R.A."/>
        </authorList>
    </citation>
    <scope>NUCLEOTIDE SEQUENCE</scope>
    <source>
        <strain evidence="3">ATCC 64411 / 73-15</strain>
    </source>
</reference>
<evidence type="ECO:0000313" key="3">
    <source>
        <dbReference type="EnsemblFungi" id="MAPG_05850T0"/>
    </source>
</evidence>
<proteinExistence type="predicted"/>